<name>A0AAV7QYX8_PLEWA</name>
<dbReference type="AlphaFoldDB" id="A0AAV7QYX8"/>
<keyword evidence="3" id="KW-1185">Reference proteome</keyword>
<protein>
    <submittedName>
        <fullName evidence="2">Uncharacterized protein</fullName>
    </submittedName>
</protein>
<evidence type="ECO:0000256" key="1">
    <source>
        <dbReference type="SAM" id="MobiDB-lite"/>
    </source>
</evidence>
<gene>
    <name evidence="2" type="ORF">NDU88_010929</name>
</gene>
<proteinExistence type="predicted"/>
<reference evidence="2" key="1">
    <citation type="journal article" date="2022" name="bioRxiv">
        <title>Sequencing and chromosome-scale assembly of the giantPleurodeles waltlgenome.</title>
        <authorList>
            <person name="Brown T."/>
            <person name="Elewa A."/>
            <person name="Iarovenko S."/>
            <person name="Subramanian E."/>
            <person name="Araus A.J."/>
            <person name="Petzold A."/>
            <person name="Susuki M."/>
            <person name="Suzuki K.-i.T."/>
            <person name="Hayashi T."/>
            <person name="Toyoda A."/>
            <person name="Oliveira C."/>
            <person name="Osipova E."/>
            <person name="Leigh N.D."/>
            <person name="Simon A."/>
            <person name="Yun M.H."/>
        </authorList>
    </citation>
    <scope>NUCLEOTIDE SEQUENCE</scope>
    <source>
        <strain evidence="2">20211129_DDA</strain>
        <tissue evidence="2">Liver</tissue>
    </source>
</reference>
<evidence type="ECO:0000313" key="3">
    <source>
        <dbReference type="Proteomes" id="UP001066276"/>
    </source>
</evidence>
<sequence length="111" mass="12803">MPDLVYIQHGLTEARCWEERRPDPGGGKPAKGKRGGGRTSRRNGMRHSMVESGWRGQKASRRRKRRKEDTTQSRVRSSRGGREAELRKRKPAIFLEERGLTRYEDGQGKEI</sequence>
<feature type="region of interest" description="Disordered" evidence="1">
    <location>
        <begin position="17"/>
        <end position="111"/>
    </location>
</feature>
<dbReference type="EMBL" id="JANPWB010000010">
    <property type="protein sequence ID" value="KAJ1144632.1"/>
    <property type="molecule type" value="Genomic_DNA"/>
</dbReference>
<comment type="caution">
    <text evidence="2">The sequence shown here is derived from an EMBL/GenBank/DDBJ whole genome shotgun (WGS) entry which is preliminary data.</text>
</comment>
<dbReference type="Proteomes" id="UP001066276">
    <property type="component" value="Chromosome 6"/>
</dbReference>
<organism evidence="2 3">
    <name type="scientific">Pleurodeles waltl</name>
    <name type="common">Iberian ribbed newt</name>
    <dbReference type="NCBI Taxonomy" id="8319"/>
    <lineage>
        <taxon>Eukaryota</taxon>
        <taxon>Metazoa</taxon>
        <taxon>Chordata</taxon>
        <taxon>Craniata</taxon>
        <taxon>Vertebrata</taxon>
        <taxon>Euteleostomi</taxon>
        <taxon>Amphibia</taxon>
        <taxon>Batrachia</taxon>
        <taxon>Caudata</taxon>
        <taxon>Salamandroidea</taxon>
        <taxon>Salamandridae</taxon>
        <taxon>Pleurodelinae</taxon>
        <taxon>Pleurodeles</taxon>
    </lineage>
</organism>
<feature type="compositionally biased region" description="Basic and acidic residues" evidence="1">
    <location>
        <begin position="95"/>
        <end position="111"/>
    </location>
</feature>
<evidence type="ECO:0000313" key="2">
    <source>
        <dbReference type="EMBL" id="KAJ1144632.1"/>
    </source>
</evidence>
<accession>A0AAV7QYX8</accession>
<feature type="compositionally biased region" description="Basic residues" evidence="1">
    <location>
        <begin position="30"/>
        <end position="45"/>
    </location>
</feature>